<dbReference type="EMBL" id="BTGB01000005">
    <property type="protein sequence ID" value="GMM46863.1"/>
    <property type="molecule type" value="Genomic_DNA"/>
</dbReference>
<dbReference type="GO" id="GO:0005762">
    <property type="term" value="C:mitochondrial large ribosomal subunit"/>
    <property type="evidence" value="ECO:0007669"/>
    <property type="project" value="TreeGrafter"/>
</dbReference>
<dbReference type="Gene3D" id="3.40.50.790">
    <property type="match status" value="1"/>
</dbReference>
<comment type="caution">
    <text evidence="4">The sequence shown here is derived from an EMBL/GenBank/DDBJ whole genome shotgun (WGS) entry which is preliminary data.</text>
</comment>
<dbReference type="Proteomes" id="UP001378960">
    <property type="component" value="Unassembled WGS sequence"/>
</dbReference>
<evidence type="ECO:0000313" key="5">
    <source>
        <dbReference type="Proteomes" id="UP001378960"/>
    </source>
</evidence>
<evidence type="ECO:0000256" key="1">
    <source>
        <dbReference type="ARBA" id="ARBA00010531"/>
    </source>
</evidence>
<gene>
    <name evidence="4" type="ORF">DAPK24_034380</name>
</gene>
<dbReference type="PIRSF" id="PIRSF002155">
    <property type="entry name" value="Ribosomal_L1"/>
    <property type="match status" value="1"/>
</dbReference>
<organism evidence="4 5">
    <name type="scientific">Pichia kluyveri</name>
    <name type="common">Yeast</name>
    <dbReference type="NCBI Taxonomy" id="36015"/>
    <lineage>
        <taxon>Eukaryota</taxon>
        <taxon>Fungi</taxon>
        <taxon>Dikarya</taxon>
        <taxon>Ascomycota</taxon>
        <taxon>Saccharomycotina</taxon>
        <taxon>Pichiomycetes</taxon>
        <taxon>Pichiales</taxon>
        <taxon>Pichiaceae</taxon>
        <taxon>Pichia</taxon>
    </lineage>
</organism>
<proteinExistence type="inferred from homology"/>
<dbReference type="InterPro" id="IPR002143">
    <property type="entry name" value="Ribosomal_uL1"/>
</dbReference>
<evidence type="ECO:0000313" key="4">
    <source>
        <dbReference type="EMBL" id="GMM46863.1"/>
    </source>
</evidence>
<dbReference type="InterPro" id="IPR016095">
    <property type="entry name" value="Ribosomal_uL1_3-a/b-sand"/>
</dbReference>
<evidence type="ECO:0000256" key="3">
    <source>
        <dbReference type="ARBA" id="ARBA00023274"/>
    </source>
</evidence>
<dbReference type="GO" id="GO:0003723">
    <property type="term" value="F:RNA binding"/>
    <property type="evidence" value="ECO:0007669"/>
    <property type="project" value="InterPro"/>
</dbReference>
<dbReference type="GO" id="GO:0006412">
    <property type="term" value="P:translation"/>
    <property type="evidence" value="ECO:0007669"/>
    <property type="project" value="InterPro"/>
</dbReference>
<dbReference type="InterPro" id="IPR023674">
    <property type="entry name" value="Ribosomal_uL1-like"/>
</dbReference>
<comment type="similarity">
    <text evidence="1">Belongs to the universal ribosomal protein uL1 family.</text>
</comment>
<name>A0AAV5R625_PICKL</name>
<dbReference type="InterPro" id="IPR028364">
    <property type="entry name" value="Ribosomal_uL1/biogenesis"/>
</dbReference>
<accession>A0AAV5R625</accession>
<evidence type="ECO:0000256" key="2">
    <source>
        <dbReference type="ARBA" id="ARBA00022980"/>
    </source>
</evidence>
<sequence>MLSHNSIRLGLSVRNCRYFSSFSPLLAPKNKKDVEAKKALEKRQARREAAKKLAAKKPAETNPLFMTVSQALRFLRAAEVGRSNNESSITIQTPILKERGVATLQGSVRLPKPLKETKILCITNDELKIKQCLENGASLASNDSIIEKIIDGSLNVSQFDKILATPDIEQNLRKVSKILGPKGLMPSVKRGTINEDLNNVIISTLGTQPFRERNNYISLTVGKCNFSDSEVLNNILATSNAIKESISLTKSKKPIVIGQTVLSSTHGPGIVINF</sequence>
<dbReference type="PANTHER" id="PTHR36427">
    <property type="entry name" value="54S RIBOSOMAL PROTEIN L1, MITOCHONDRIAL"/>
    <property type="match status" value="1"/>
</dbReference>
<dbReference type="Gene3D" id="3.30.190.20">
    <property type="match status" value="1"/>
</dbReference>
<dbReference type="CDD" id="cd00403">
    <property type="entry name" value="Ribosomal_L1"/>
    <property type="match status" value="1"/>
</dbReference>
<reference evidence="4 5" key="1">
    <citation type="journal article" date="2023" name="Elife">
        <title>Identification of key yeast species and microbe-microbe interactions impacting larval growth of Drosophila in the wild.</title>
        <authorList>
            <person name="Mure A."/>
            <person name="Sugiura Y."/>
            <person name="Maeda R."/>
            <person name="Honda K."/>
            <person name="Sakurai N."/>
            <person name="Takahashi Y."/>
            <person name="Watada M."/>
            <person name="Katoh T."/>
            <person name="Gotoh A."/>
            <person name="Gotoh Y."/>
            <person name="Taniguchi I."/>
            <person name="Nakamura K."/>
            <person name="Hayashi T."/>
            <person name="Katayama T."/>
            <person name="Uemura T."/>
            <person name="Hattori Y."/>
        </authorList>
    </citation>
    <scope>NUCLEOTIDE SEQUENCE [LARGE SCALE GENOMIC DNA]</scope>
    <source>
        <strain evidence="4 5">PK-24</strain>
    </source>
</reference>
<protein>
    <submittedName>
        <fullName evidence="4">Mitochondrial 54S ribosomal protein</fullName>
    </submittedName>
</protein>
<keyword evidence="2 4" id="KW-0689">Ribosomal protein</keyword>
<dbReference type="SUPFAM" id="SSF56808">
    <property type="entry name" value="Ribosomal protein L1"/>
    <property type="match status" value="1"/>
</dbReference>
<keyword evidence="3" id="KW-0687">Ribonucleoprotein</keyword>
<dbReference type="GO" id="GO:0003735">
    <property type="term" value="F:structural constituent of ribosome"/>
    <property type="evidence" value="ECO:0007669"/>
    <property type="project" value="InterPro"/>
</dbReference>
<keyword evidence="5" id="KW-1185">Reference proteome</keyword>
<dbReference type="PANTHER" id="PTHR36427:SF3">
    <property type="entry name" value="LARGE RIBOSOMAL SUBUNIT PROTEIN UL1M"/>
    <property type="match status" value="1"/>
</dbReference>
<dbReference type="AlphaFoldDB" id="A0AAV5R625"/>
<dbReference type="Pfam" id="PF00687">
    <property type="entry name" value="Ribosomal_L1"/>
    <property type="match status" value="1"/>
</dbReference>